<dbReference type="EMBL" id="JAOPJF010000028">
    <property type="protein sequence ID" value="KAK1144798.1"/>
    <property type="molecule type" value="Genomic_DNA"/>
</dbReference>
<accession>A0ACC3B347</accession>
<protein>
    <submittedName>
        <fullName evidence="1">Uncharacterized protein</fullName>
    </submittedName>
</protein>
<keyword evidence="2" id="KW-1185">Reference proteome</keyword>
<reference evidence="1 2" key="1">
    <citation type="journal article" date="2023" name="ACS Omega">
        <title>Identification of the Neoaspergillic Acid Biosynthesis Gene Cluster by Establishing an In Vitro CRISPR-Ribonucleoprotein Genetic System in Aspergillus melleus.</title>
        <authorList>
            <person name="Yuan B."/>
            <person name="Grau M.F."/>
            <person name="Murata R.M."/>
            <person name="Torok T."/>
            <person name="Venkateswaran K."/>
            <person name="Stajich J.E."/>
            <person name="Wang C.C.C."/>
        </authorList>
    </citation>
    <scope>NUCLEOTIDE SEQUENCE [LARGE SCALE GENOMIC DNA]</scope>
    <source>
        <strain evidence="1 2">IMV 1140</strain>
    </source>
</reference>
<gene>
    <name evidence="1" type="ORF">N8T08_004809</name>
</gene>
<proteinExistence type="predicted"/>
<evidence type="ECO:0000313" key="2">
    <source>
        <dbReference type="Proteomes" id="UP001177260"/>
    </source>
</evidence>
<dbReference type="Proteomes" id="UP001177260">
    <property type="component" value="Unassembled WGS sequence"/>
</dbReference>
<organism evidence="1 2">
    <name type="scientific">Aspergillus melleus</name>
    <dbReference type="NCBI Taxonomy" id="138277"/>
    <lineage>
        <taxon>Eukaryota</taxon>
        <taxon>Fungi</taxon>
        <taxon>Dikarya</taxon>
        <taxon>Ascomycota</taxon>
        <taxon>Pezizomycotina</taxon>
        <taxon>Eurotiomycetes</taxon>
        <taxon>Eurotiomycetidae</taxon>
        <taxon>Eurotiales</taxon>
        <taxon>Aspergillaceae</taxon>
        <taxon>Aspergillus</taxon>
        <taxon>Aspergillus subgen. Circumdati</taxon>
    </lineage>
</organism>
<sequence>MAMESVKTLEFDDGQYRNDVLGLPSEEAELSQEQKLVDEARQLGLQVPEVEVVASLTASIASGMADLSSPILSSGSSTDRNSVCESTPIHESPPPLDQVASSLSEFTLSSDPAKCGSTRSIASLSTRPTSFSSSEGRLAHGLENLAGRTAGQRHSFLSVGSGEKRERRKSSIRSAIDKIQLRKRRSPSAVLLPPPAHVTVAENERKNRVYVEAKPDTPRAEDESKVLKLEIPVFDDESLQRSLDSEELQQMRDAHQMEMNRHLAFQDMFMRQLRQKQQTTVADSLSANKKLEEEKREKNSAAAVRMEERQLTVEMDQMREFERAKVNSRTRIKYMEGFFNNASPPSSPQAGPSSAPDMPSPPTRQFTAQHKAQLAQEYRDRDSMDQLHESKIKVLRDRQEIRLREAIARMERELDDLIDKHALGFARLQSGHQQEEMAAMQAFDTRKTRLQHRWNLEEAILRKKLEVQHKQPYGPLPPLSFSDSHYDTRDSAICVTDNTESSSGDEEQTHQKREGSVL</sequence>
<evidence type="ECO:0000313" key="1">
    <source>
        <dbReference type="EMBL" id="KAK1144798.1"/>
    </source>
</evidence>
<comment type="caution">
    <text evidence="1">The sequence shown here is derived from an EMBL/GenBank/DDBJ whole genome shotgun (WGS) entry which is preliminary data.</text>
</comment>
<name>A0ACC3B347_9EURO</name>